<accession>A0AA36DB13</accession>
<sequence>MAFCLVKSTAKKPELPTIDEVSESEESSLLAYRRYSGGMLNLSNLDDSSSIGSEYQYSPSIIRKPNRMTWDQVTESIRSRRRPSFFIPNNTPTNYSFERWLEETKEHHEKVNFEWDVVALGSDVFKDDFDREKEAVPPVLFELPPMPEAAEKQVKRGKKKEKRERKRAEKKAKKRAIKAARSKGWFHGLVATVRSWF</sequence>
<protein>
    <submittedName>
        <fullName evidence="2">Uncharacterized protein</fullName>
    </submittedName>
</protein>
<evidence type="ECO:0000313" key="2">
    <source>
        <dbReference type="EMBL" id="CAJ0582975.1"/>
    </source>
</evidence>
<proteinExistence type="predicted"/>
<dbReference type="EMBL" id="CATQJA010002665">
    <property type="protein sequence ID" value="CAJ0582975.1"/>
    <property type="molecule type" value="Genomic_DNA"/>
</dbReference>
<comment type="caution">
    <text evidence="2">The sequence shown here is derived from an EMBL/GenBank/DDBJ whole genome shotgun (WGS) entry which is preliminary data.</text>
</comment>
<evidence type="ECO:0000256" key="1">
    <source>
        <dbReference type="SAM" id="MobiDB-lite"/>
    </source>
</evidence>
<feature type="non-terminal residue" evidence="2">
    <location>
        <position position="197"/>
    </location>
</feature>
<reference evidence="2" key="1">
    <citation type="submission" date="2023-06" db="EMBL/GenBank/DDBJ databases">
        <authorList>
            <person name="Delattre M."/>
        </authorList>
    </citation>
    <scope>NUCLEOTIDE SEQUENCE</scope>
    <source>
        <strain evidence="2">AF72</strain>
    </source>
</reference>
<name>A0AA36DB13_9BILA</name>
<organism evidence="2 3">
    <name type="scientific">Mesorhabditis spiculigera</name>
    <dbReference type="NCBI Taxonomy" id="96644"/>
    <lineage>
        <taxon>Eukaryota</taxon>
        <taxon>Metazoa</taxon>
        <taxon>Ecdysozoa</taxon>
        <taxon>Nematoda</taxon>
        <taxon>Chromadorea</taxon>
        <taxon>Rhabditida</taxon>
        <taxon>Rhabditina</taxon>
        <taxon>Rhabditomorpha</taxon>
        <taxon>Rhabditoidea</taxon>
        <taxon>Rhabditidae</taxon>
        <taxon>Mesorhabditinae</taxon>
        <taxon>Mesorhabditis</taxon>
    </lineage>
</organism>
<feature type="region of interest" description="Disordered" evidence="1">
    <location>
        <begin position="146"/>
        <end position="176"/>
    </location>
</feature>
<keyword evidence="3" id="KW-1185">Reference proteome</keyword>
<dbReference type="AlphaFoldDB" id="A0AA36DB13"/>
<evidence type="ECO:0000313" key="3">
    <source>
        <dbReference type="Proteomes" id="UP001177023"/>
    </source>
</evidence>
<gene>
    <name evidence="2" type="ORF">MSPICULIGERA_LOCUS21097</name>
</gene>
<dbReference type="Proteomes" id="UP001177023">
    <property type="component" value="Unassembled WGS sequence"/>
</dbReference>
<feature type="compositionally biased region" description="Basic residues" evidence="1">
    <location>
        <begin position="155"/>
        <end position="176"/>
    </location>
</feature>